<accession>A0ABD0LXC8</accession>
<dbReference type="Proteomes" id="UP001519460">
    <property type="component" value="Unassembled WGS sequence"/>
</dbReference>
<organism evidence="1 2">
    <name type="scientific">Batillaria attramentaria</name>
    <dbReference type="NCBI Taxonomy" id="370345"/>
    <lineage>
        <taxon>Eukaryota</taxon>
        <taxon>Metazoa</taxon>
        <taxon>Spiralia</taxon>
        <taxon>Lophotrochozoa</taxon>
        <taxon>Mollusca</taxon>
        <taxon>Gastropoda</taxon>
        <taxon>Caenogastropoda</taxon>
        <taxon>Sorbeoconcha</taxon>
        <taxon>Cerithioidea</taxon>
        <taxon>Batillariidae</taxon>
        <taxon>Batillaria</taxon>
    </lineage>
</organism>
<name>A0ABD0LXC8_9CAEN</name>
<comment type="caution">
    <text evidence="1">The sequence shown here is derived from an EMBL/GenBank/DDBJ whole genome shotgun (WGS) entry which is preliminary data.</text>
</comment>
<proteinExistence type="predicted"/>
<dbReference type="AlphaFoldDB" id="A0ABD0LXC8"/>
<evidence type="ECO:0000313" key="1">
    <source>
        <dbReference type="EMBL" id="KAK7503622.1"/>
    </source>
</evidence>
<keyword evidence="2" id="KW-1185">Reference proteome</keyword>
<evidence type="ECO:0000313" key="2">
    <source>
        <dbReference type="Proteomes" id="UP001519460"/>
    </source>
</evidence>
<protein>
    <submittedName>
        <fullName evidence="1">Uncharacterized protein</fullName>
    </submittedName>
</protein>
<gene>
    <name evidence="1" type="ORF">BaRGS_00005161</name>
</gene>
<feature type="non-terminal residue" evidence="1">
    <location>
        <position position="57"/>
    </location>
</feature>
<reference evidence="1 2" key="1">
    <citation type="journal article" date="2023" name="Sci. Data">
        <title>Genome assembly of the Korean intertidal mud-creeper Batillaria attramentaria.</title>
        <authorList>
            <person name="Patra A.K."/>
            <person name="Ho P.T."/>
            <person name="Jun S."/>
            <person name="Lee S.J."/>
            <person name="Kim Y."/>
            <person name="Won Y.J."/>
        </authorList>
    </citation>
    <scope>NUCLEOTIDE SEQUENCE [LARGE SCALE GENOMIC DNA]</scope>
    <source>
        <strain evidence="1">Wonlab-2016</strain>
    </source>
</reference>
<sequence>MIFTVPFAQLSGHKFPAIKHKLSVLDPAEGARLHRPAWFIRDPRTATLAARSHLSVA</sequence>
<dbReference type="EMBL" id="JACVVK020000019">
    <property type="protein sequence ID" value="KAK7503622.1"/>
    <property type="molecule type" value="Genomic_DNA"/>
</dbReference>